<organism evidence="2 3">
    <name type="scientific">Labeo rohita</name>
    <name type="common">Indian major carp</name>
    <name type="synonym">Cyprinus rohita</name>
    <dbReference type="NCBI Taxonomy" id="84645"/>
    <lineage>
        <taxon>Eukaryota</taxon>
        <taxon>Metazoa</taxon>
        <taxon>Chordata</taxon>
        <taxon>Craniata</taxon>
        <taxon>Vertebrata</taxon>
        <taxon>Euteleostomi</taxon>
        <taxon>Actinopterygii</taxon>
        <taxon>Neopterygii</taxon>
        <taxon>Teleostei</taxon>
        <taxon>Ostariophysi</taxon>
        <taxon>Cypriniformes</taxon>
        <taxon>Cyprinidae</taxon>
        <taxon>Labeoninae</taxon>
        <taxon>Labeonini</taxon>
        <taxon>Labeo</taxon>
    </lineage>
</organism>
<dbReference type="InterPro" id="IPR001584">
    <property type="entry name" value="Integrase_cat-core"/>
</dbReference>
<dbReference type="PANTHER" id="PTHR37984">
    <property type="entry name" value="PROTEIN CBG26694"/>
    <property type="match status" value="1"/>
</dbReference>
<dbReference type="Gene3D" id="3.30.420.10">
    <property type="entry name" value="Ribonuclease H-like superfamily/Ribonuclease H"/>
    <property type="match status" value="1"/>
</dbReference>
<dbReference type="InterPro" id="IPR012337">
    <property type="entry name" value="RNaseH-like_sf"/>
</dbReference>
<name>A0ABQ8L876_LABRO</name>
<dbReference type="Proteomes" id="UP000830375">
    <property type="component" value="Unassembled WGS sequence"/>
</dbReference>
<proteinExistence type="predicted"/>
<dbReference type="PROSITE" id="PS50994">
    <property type="entry name" value="INTEGRASE"/>
    <property type="match status" value="1"/>
</dbReference>
<feature type="domain" description="Integrase catalytic" evidence="1">
    <location>
        <begin position="1"/>
        <end position="123"/>
    </location>
</feature>
<gene>
    <name evidence="2" type="ORF">H4Q32_025367</name>
</gene>
<dbReference type="InterPro" id="IPR050951">
    <property type="entry name" value="Retrovirus_Pol_polyprotein"/>
</dbReference>
<dbReference type="SUPFAM" id="SSF53098">
    <property type="entry name" value="Ribonuclease H-like"/>
    <property type="match status" value="1"/>
</dbReference>
<accession>A0ABQ8L876</accession>
<comment type="caution">
    <text evidence="2">The sequence shown here is derived from an EMBL/GenBank/DDBJ whole genome shotgun (WGS) entry which is preliminary data.</text>
</comment>
<dbReference type="Pfam" id="PF22938">
    <property type="entry name" value="Integrase_p58_C"/>
    <property type="match status" value="1"/>
</dbReference>
<dbReference type="EMBL" id="JACTAM010001199">
    <property type="protein sequence ID" value="KAI2646544.1"/>
    <property type="molecule type" value="Genomic_DNA"/>
</dbReference>
<sequence>MQHMHHMRIVIDSVGPLEKSRAGNGTSWVGIPEEILMDQGTYFTSWLMGQLNRQLGIRTSPYHPQTDGLVKRFNQTLKNMLRKFVADTGRDWDKWLPFVLFAYREVPYASSGFFPFELLYGWQVQGPLDLLRKSWEEGSADKTEERSIVQYVLEMRDCLEQYREQARENLQMNQQVQKQWYDQQARLRQFQPGQKVLLLLPTSSNKLLANWQGPYTVVRKMGTVTYEIHHPDKGKSKQTYHVNLLKE</sequence>
<evidence type="ECO:0000313" key="3">
    <source>
        <dbReference type="Proteomes" id="UP000830375"/>
    </source>
</evidence>
<evidence type="ECO:0000259" key="1">
    <source>
        <dbReference type="PROSITE" id="PS50994"/>
    </source>
</evidence>
<dbReference type="InterPro" id="IPR054465">
    <property type="entry name" value="Integrase_p58-like_C"/>
</dbReference>
<dbReference type="InterPro" id="IPR036397">
    <property type="entry name" value="RNaseH_sf"/>
</dbReference>
<evidence type="ECO:0000313" key="2">
    <source>
        <dbReference type="EMBL" id="KAI2646544.1"/>
    </source>
</evidence>
<protein>
    <submittedName>
        <fullName evidence="2">Transposon Tf2-8 polyprotein</fullName>
    </submittedName>
</protein>
<keyword evidence="3" id="KW-1185">Reference proteome</keyword>
<reference evidence="2 3" key="1">
    <citation type="submission" date="2022-01" db="EMBL/GenBank/DDBJ databases">
        <title>A high-quality chromosome-level genome assembly of rohu carp, Labeo rohita.</title>
        <authorList>
            <person name="Arick M.A. II"/>
            <person name="Hsu C.-Y."/>
            <person name="Magbanua Z."/>
            <person name="Pechanova O."/>
            <person name="Grover C."/>
            <person name="Miller E."/>
            <person name="Thrash A."/>
            <person name="Ezzel L."/>
            <person name="Alam S."/>
            <person name="Benzie J."/>
            <person name="Hamilton M."/>
            <person name="Karsi A."/>
            <person name="Lawrence M.L."/>
            <person name="Peterson D.G."/>
        </authorList>
    </citation>
    <scope>NUCLEOTIDE SEQUENCE [LARGE SCALE GENOMIC DNA]</scope>
    <source>
        <strain evidence="3">BAU-BD-2019</strain>
        <tissue evidence="2">Blood</tissue>
    </source>
</reference>
<dbReference type="PANTHER" id="PTHR37984:SF15">
    <property type="entry name" value="INTEGRASE CATALYTIC DOMAIN-CONTAINING PROTEIN"/>
    <property type="match status" value="1"/>
</dbReference>